<dbReference type="InterPro" id="IPR010843">
    <property type="entry name" value="Uncharacterised_AroM"/>
</dbReference>
<proteinExistence type="predicted"/>
<organism evidence="1 2">
    <name type="scientific">miscellaneous Crenarchaeota group-15 archaeon DG-45</name>
    <dbReference type="NCBI Taxonomy" id="1685127"/>
    <lineage>
        <taxon>Archaea</taxon>
        <taxon>Candidatus Bathyarchaeota</taxon>
        <taxon>MCG-15</taxon>
    </lineage>
</organism>
<gene>
    <name evidence="1" type="ORF">AC482_06070</name>
</gene>
<dbReference type="NCBIfam" id="NF007788">
    <property type="entry name" value="PRK10481.1"/>
    <property type="match status" value="1"/>
</dbReference>
<evidence type="ECO:0008006" key="3">
    <source>
        <dbReference type="Google" id="ProtNLM"/>
    </source>
</evidence>
<reference evidence="1 2" key="1">
    <citation type="submission" date="2015-06" db="EMBL/GenBank/DDBJ databases">
        <title>New insights into the roles of widespread benthic archaea in carbon and nitrogen cycling.</title>
        <authorList>
            <person name="Lazar C.S."/>
            <person name="Baker B.J."/>
            <person name="Seitz K.W."/>
            <person name="Hyde A.S."/>
            <person name="Dick G.J."/>
            <person name="Hinrichs K.-U."/>
            <person name="Teske A.P."/>
        </authorList>
    </citation>
    <scope>NUCLEOTIDE SEQUENCE [LARGE SCALE GENOMIC DNA]</scope>
    <source>
        <strain evidence="1">DG-45</strain>
    </source>
</reference>
<comment type="caution">
    <text evidence="1">The sequence shown here is derived from an EMBL/GenBank/DDBJ whole genome shotgun (WGS) entry which is preliminary data.</text>
</comment>
<evidence type="ECO:0000313" key="1">
    <source>
        <dbReference type="EMBL" id="KON29606.1"/>
    </source>
</evidence>
<protein>
    <recommendedName>
        <fullName evidence="3">AroM family protein</fullName>
    </recommendedName>
</protein>
<dbReference type="AlphaFoldDB" id="A0A0M0BMQ7"/>
<dbReference type="Pfam" id="PF07302">
    <property type="entry name" value="AroM"/>
    <property type="match status" value="1"/>
</dbReference>
<name>A0A0M0BMQ7_9ARCH</name>
<dbReference type="Proteomes" id="UP000037210">
    <property type="component" value="Unassembled WGS sequence"/>
</dbReference>
<dbReference type="EMBL" id="LFWZ01000058">
    <property type="protein sequence ID" value="KON29606.1"/>
    <property type="molecule type" value="Genomic_DNA"/>
</dbReference>
<accession>A0A0M0BMQ7</accession>
<dbReference type="Gene3D" id="3.40.50.12500">
    <property type="match status" value="1"/>
</dbReference>
<sequence>MKTIGIITIGQSPRADVVPEMMRVLGRGYEAVEAGALDGHTREELRQLEIGPGDQLLVSRMRDGAEVRITEEFVVPLIQRRIHELEERGVDIILLLCSGRFPEFESEALVVTPSEIVRGAVDAALRRGRLGVVYPAREQLADAAREWSREGREVHLDAASPYGSEEELAGLAERLAERGLDLILLNCMGFTRRMKQLVRERTGRPVIQANALVARVLKELTS</sequence>
<evidence type="ECO:0000313" key="2">
    <source>
        <dbReference type="Proteomes" id="UP000037210"/>
    </source>
</evidence>
<dbReference type="InterPro" id="IPR053714">
    <property type="entry name" value="Iso_Racemase_Enz_sf"/>
</dbReference>